<evidence type="ECO:0000259" key="2">
    <source>
        <dbReference type="Pfam" id="PF00122"/>
    </source>
</evidence>
<dbReference type="InterPro" id="IPR059000">
    <property type="entry name" value="ATPase_P-type_domA"/>
</dbReference>
<evidence type="ECO:0000313" key="3">
    <source>
        <dbReference type="EMBL" id="XCM77573.1"/>
    </source>
</evidence>
<dbReference type="Gene3D" id="2.70.150.10">
    <property type="entry name" value="Calcium-transporting ATPase, cytoplasmic transduction domain A"/>
    <property type="match status" value="1"/>
</dbReference>
<protein>
    <recommendedName>
        <fullName evidence="2">P-type ATPase A domain-containing protein</fullName>
    </recommendedName>
</protein>
<dbReference type="SUPFAM" id="SSF81653">
    <property type="entry name" value="Calcium ATPase, transduction domain A"/>
    <property type="match status" value="1"/>
</dbReference>
<dbReference type="Pfam" id="PF00122">
    <property type="entry name" value="E1-E2_ATPase"/>
    <property type="match status" value="1"/>
</dbReference>
<proteinExistence type="predicted"/>
<dbReference type="RefSeq" id="WP_354637210.1">
    <property type="nucleotide sequence ID" value="NZ_CP159872.1"/>
</dbReference>
<dbReference type="KEGG" id="kcm:ABWK59_00705"/>
<organism evidence="3">
    <name type="scientific">Kitasatospora camelliae</name>
    <dbReference type="NCBI Taxonomy" id="3156397"/>
    <lineage>
        <taxon>Bacteria</taxon>
        <taxon>Bacillati</taxon>
        <taxon>Actinomycetota</taxon>
        <taxon>Actinomycetes</taxon>
        <taxon>Kitasatosporales</taxon>
        <taxon>Streptomycetaceae</taxon>
        <taxon>Kitasatospora</taxon>
    </lineage>
</organism>
<dbReference type="Gene3D" id="1.20.1110.10">
    <property type="entry name" value="Calcium-transporting ATPase, transmembrane domain"/>
    <property type="match status" value="1"/>
</dbReference>
<dbReference type="EMBL" id="CP159872">
    <property type="protein sequence ID" value="XCM77573.1"/>
    <property type="molecule type" value="Genomic_DNA"/>
</dbReference>
<name>A0AAU8JMW3_9ACTN</name>
<dbReference type="InterPro" id="IPR023298">
    <property type="entry name" value="ATPase_P-typ_TM_dom_sf"/>
</dbReference>
<comment type="subcellular location">
    <subcellularLocation>
        <location evidence="1">Membrane</location>
        <topology evidence="1">Multi-pass membrane protein</topology>
    </subcellularLocation>
</comment>
<accession>A0AAU8JMW3</accession>
<reference evidence="3" key="1">
    <citation type="submission" date="2024-06" db="EMBL/GenBank/DDBJ databases">
        <title>The genome sequences of Kitasatospora sp. strain HUAS MG31.</title>
        <authorList>
            <person name="Mo P."/>
        </authorList>
    </citation>
    <scope>NUCLEOTIDE SEQUENCE</scope>
    <source>
        <strain evidence="3">HUAS MG31</strain>
    </source>
</reference>
<sequence length="194" mass="19719">MLLAPVALTVATGDHPDAIVIGLVILVNTTVGVVQEIRAASAVAALSALSAPTARVLPDGEEREVAAAAVVPGDILLLAEGAIVPADVAAAPSGRAGPGAGARHGRSVPGGCSCWRWCAARRPRRWRSPRSALPLQPSPSRCLGRPLMGLALPLRAGQILWISLLTHALVAFAAARVVGRSEREGPVGSGAPGR</sequence>
<dbReference type="PANTHER" id="PTHR42861">
    <property type="entry name" value="CALCIUM-TRANSPORTING ATPASE"/>
    <property type="match status" value="1"/>
</dbReference>
<dbReference type="SUPFAM" id="SSF81665">
    <property type="entry name" value="Calcium ATPase, transmembrane domain M"/>
    <property type="match status" value="1"/>
</dbReference>
<dbReference type="InterPro" id="IPR008250">
    <property type="entry name" value="ATPase_P-typ_transduc_dom_A_sf"/>
</dbReference>
<gene>
    <name evidence="3" type="ORF">ABWK59_00705</name>
</gene>
<feature type="domain" description="P-type ATPase A" evidence="2">
    <location>
        <begin position="49"/>
        <end position="88"/>
    </location>
</feature>
<dbReference type="AlphaFoldDB" id="A0AAU8JMW3"/>
<evidence type="ECO:0000256" key="1">
    <source>
        <dbReference type="ARBA" id="ARBA00004141"/>
    </source>
</evidence>